<dbReference type="EMBL" id="NMYC01000005">
    <property type="protein sequence ID" value="PLS26590.1"/>
    <property type="molecule type" value="Genomic_DNA"/>
</dbReference>
<dbReference type="AlphaFoldDB" id="A0A2N5IXB2"/>
<accession>A0A2N5IXB2</accession>
<sequence>MSFSQRHPYLFWQLVGWGLTLVDFAFLVVAALNDFSEWSYPIIVFTFIAALFAIIGSPFFVYWSRRSRLPQTSSETESRVIRNDITSILMLRKKTYATMMCIAMVALVIGLAYVTYMLGEYGHILLGFVSMVFMIVIPFIACERYLAFVRKRFLVVKDAAQFVRMRDAYYLSDLRSTRMPILPLPNEPSDAMLDFLYNWLRRYLMSSQLTLISATYADLRRIGIVLASNDTAEDGQEMNSSLIAIPKHQLDLSGANRAQFDKECRALGAFDLPTGSQTTDIRVGNLA</sequence>
<feature type="transmembrane region" description="Helical" evidence="1">
    <location>
        <begin position="124"/>
        <end position="142"/>
    </location>
</feature>
<keyword evidence="1" id="KW-0812">Transmembrane</keyword>
<keyword evidence="1" id="KW-1133">Transmembrane helix</keyword>
<feature type="transmembrane region" description="Helical" evidence="1">
    <location>
        <begin position="38"/>
        <end position="63"/>
    </location>
</feature>
<feature type="transmembrane region" description="Helical" evidence="1">
    <location>
        <begin position="9"/>
        <end position="32"/>
    </location>
</feature>
<reference evidence="2 3" key="1">
    <citation type="submission" date="2017-07" db="EMBL/GenBank/DDBJ databases">
        <title>Bifidobacterium novel species.</title>
        <authorList>
            <person name="Lugli G.A."/>
            <person name="Milani C."/>
            <person name="Duranti S."/>
            <person name="Mangifesta M."/>
        </authorList>
    </citation>
    <scope>NUCLEOTIDE SEQUENCE [LARGE SCALE GENOMIC DNA]</scope>
    <source>
        <strain evidence="3">Goo31D</strain>
    </source>
</reference>
<evidence type="ECO:0000313" key="3">
    <source>
        <dbReference type="Proteomes" id="UP000234935"/>
    </source>
</evidence>
<feature type="transmembrane region" description="Helical" evidence="1">
    <location>
        <begin position="96"/>
        <end position="118"/>
    </location>
</feature>
<keyword evidence="3" id="KW-1185">Reference proteome</keyword>
<evidence type="ECO:0000256" key="1">
    <source>
        <dbReference type="SAM" id="Phobius"/>
    </source>
</evidence>
<gene>
    <name evidence="2" type="ORF">CGZ88_1075</name>
</gene>
<keyword evidence="1" id="KW-0472">Membrane</keyword>
<proteinExistence type="predicted"/>
<protein>
    <submittedName>
        <fullName evidence="2">Uncharacterized protein</fullName>
    </submittedName>
</protein>
<dbReference type="Proteomes" id="UP000234935">
    <property type="component" value="Unassembled WGS sequence"/>
</dbReference>
<evidence type="ECO:0000313" key="2">
    <source>
        <dbReference type="EMBL" id="PLS26590.1"/>
    </source>
</evidence>
<comment type="caution">
    <text evidence="2">The sequence shown here is derived from an EMBL/GenBank/DDBJ whole genome shotgun (WGS) entry which is preliminary data.</text>
</comment>
<name>A0A2N5IXB2_9BIFI</name>
<organism evidence="2 3">
    <name type="scientific">Bifidobacterium anseris</name>
    <dbReference type="NCBI Taxonomy" id="2020963"/>
    <lineage>
        <taxon>Bacteria</taxon>
        <taxon>Bacillati</taxon>
        <taxon>Actinomycetota</taxon>
        <taxon>Actinomycetes</taxon>
        <taxon>Bifidobacteriales</taxon>
        <taxon>Bifidobacteriaceae</taxon>
        <taxon>Bifidobacterium</taxon>
    </lineage>
</organism>